<reference evidence="2 3" key="1">
    <citation type="submission" date="2022-01" db="EMBL/GenBank/DDBJ databases">
        <title>A chromosomal length assembly of Cordylochernes scorpioides.</title>
        <authorList>
            <person name="Zeh D."/>
            <person name="Zeh J."/>
        </authorList>
    </citation>
    <scope>NUCLEOTIDE SEQUENCE [LARGE SCALE GENOMIC DNA]</scope>
    <source>
        <strain evidence="2">IN4F17</strain>
        <tissue evidence="2">Whole Body</tissue>
    </source>
</reference>
<organism evidence="2 3">
    <name type="scientific">Cordylochernes scorpioides</name>
    <dbReference type="NCBI Taxonomy" id="51811"/>
    <lineage>
        <taxon>Eukaryota</taxon>
        <taxon>Metazoa</taxon>
        <taxon>Ecdysozoa</taxon>
        <taxon>Arthropoda</taxon>
        <taxon>Chelicerata</taxon>
        <taxon>Arachnida</taxon>
        <taxon>Pseudoscorpiones</taxon>
        <taxon>Cheliferoidea</taxon>
        <taxon>Chernetidae</taxon>
        <taxon>Cordylochernes</taxon>
    </lineage>
</organism>
<dbReference type="EMBL" id="CP092878">
    <property type="protein sequence ID" value="UYV78249.1"/>
    <property type="molecule type" value="Genomic_DNA"/>
</dbReference>
<keyword evidence="3" id="KW-1185">Reference proteome</keyword>
<evidence type="ECO:0000256" key="1">
    <source>
        <dbReference type="SAM" id="MobiDB-lite"/>
    </source>
</evidence>
<name>A0ABY6LBL9_9ARAC</name>
<dbReference type="Proteomes" id="UP001235939">
    <property type="component" value="Chromosome 16"/>
</dbReference>
<sequence length="282" mass="31266">MDQKSGETISKYIIRLKEQAQRCNFGDVLQESLRDKFVAGIIETPTQKKLLQEEGLTFEGALDIALSAESADNDLHNLKRSEDAHLSPQHLHAINNPCKHCGHDNHGEDPLMLTTVEEQCDGSSSQLQNWETPQLSLQACGGQIFQNEDLEDYQNPEEVLREALQIGDGVSIANIPLTPPIPLHFLSQEVPVIYGPVEPLHSSLDFSIPMDIDDPFLDEFDLELPADDEEALQLESELMDLIASESSPHSNEERPSSGHECPGSAEEKNGCIDCQEENCSHC</sequence>
<evidence type="ECO:0000313" key="3">
    <source>
        <dbReference type="Proteomes" id="UP001235939"/>
    </source>
</evidence>
<feature type="region of interest" description="Disordered" evidence="1">
    <location>
        <begin position="240"/>
        <end position="269"/>
    </location>
</feature>
<protein>
    <submittedName>
        <fullName evidence="2">Uncharacterized protein</fullName>
    </submittedName>
</protein>
<accession>A0ABY6LBL9</accession>
<gene>
    <name evidence="2" type="ORF">LAZ67_16000680</name>
</gene>
<proteinExistence type="predicted"/>
<evidence type="ECO:0000313" key="2">
    <source>
        <dbReference type="EMBL" id="UYV78249.1"/>
    </source>
</evidence>